<comment type="caution">
    <text evidence="3">The sequence shown here is derived from an EMBL/GenBank/DDBJ whole genome shotgun (WGS) entry which is preliminary data.</text>
</comment>
<dbReference type="EMBL" id="BAAAZU010000001">
    <property type="protein sequence ID" value="GAA3912766.1"/>
    <property type="molecule type" value="Genomic_DNA"/>
</dbReference>
<feature type="transmembrane region" description="Helical" evidence="2">
    <location>
        <begin position="99"/>
        <end position="121"/>
    </location>
</feature>
<proteinExistence type="predicted"/>
<reference evidence="4" key="1">
    <citation type="journal article" date="2019" name="Int. J. Syst. Evol. Microbiol.">
        <title>The Global Catalogue of Microorganisms (GCM) 10K type strain sequencing project: providing services to taxonomists for standard genome sequencing and annotation.</title>
        <authorList>
            <consortium name="The Broad Institute Genomics Platform"/>
            <consortium name="The Broad Institute Genome Sequencing Center for Infectious Disease"/>
            <person name="Wu L."/>
            <person name="Ma J."/>
        </authorList>
    </citation>
    <scope>NUCLEOTIDE SEQUENCE [LARGE SCALE GENOMIC DNA]</scope>
    <source>
        <strain evidence="4">JCM 16916</strain>
    </source>
</reference>
<feature type="transmembrane region" description="Helical" evidence="2">
    <location>
        <begin position="67"/>
        <end position="87"/>
    </location>
</feature>
<keyword evidence="4" id="KW-1185">Reference proteome</keyword>
<evidence type="ECO:0000313" key="3">
    <source>
        <dbReference type="EMBL" id="GAA3912766.1"/>
    </source>
</evidence>
<protein>
    <recommendedName>
        <fullName evidence="5">DUF2306 domain-containing protein</fullName>
    </recommendedName>
</protein>
<dbReference type="Proteomes" id="UP001501727">
    <property type="component" value="Unassembled WGS sequence"/>
</dbReference>
<dbReference type="RefSeq" id="WP_344758029.1">
    <property type="nucleotide sequence ID" value="NZ_BAAAZU010000001.1"/>
</dbReference>
<feature type="compositionally biased region" description="Low complexity" evidence="1">
    <location>
        <begin position="242"/>
        <end position="253"/>
    </location>
</feature>
<feature type="transmembrane region" description="Helical" evidence="2">
    <location>
        <begin position="6"/>
        <end position="26"/>
    </location>
</feature>
<evidence type="ECO:0000256" key="1">
    <source>
        <dbReference type="SAM" id="MobiDB-lite"/>
    </source>
</evidence>
<evidence type="ECO:0000256" key="2">
    <source>
        <dbReference type="SAM" id="Phobius"/>
    </source>
</evidence>
<feature type="region of interest" description="Disordered" evidence="1">
    <location>
        <begin position="234"/>
        <end position="253"/>
    </location>
</feature>
<evidence type="ECO:0000313" key="4">
    <source>
        <dbReference type="Proteomes" id="UP001501727"/>
    </source>
</evidence>
<gene>
    <name evidence="3" type="ORF">GCM10022229_01770</name>
</gene>
<feature type="transmembrane region" description="Helical" evidence="2">
    <location>
        <begin position="167"/>
        <end position="186"/>
    </location>
</feature>
<sequence>MDSYRWFLFIHVAAGTVALATYWIAAAMRKGTPRHRRVGQVFLLAMLPVLGSGVPLSMALVERGRPLTAIFLGYLLLLTGSACWSAWRAIRDRNNRDRYFGAMYWVFAVLVGAAGLGIAIVGTKIGALLFQVFGVVGVAASIDAVVQWRRAPGNPRWWLREHFNAMIGNGIAVHIAFVSIGLRSVLAELDLVVVQYLAWFGPLAVAVAAAVWLNRKYGGTKAQAALPRGVLEENTRPAQGRSVTAAAPPSSVA</sequence>
<organism evidence="3 4">
    <name type="scientific">Luteimonas lutimaris</name>
    <dbReference type="NCBI Taxonomy" id="698645"/>
    <lineage>
        <taxon>Bacteria</taxon>
        <taxon>Pseudomonadati</taxon>
        <taxon>Pseudomonadota</taxon>
        <taxon>Gammaproteobacteria</taxon>
        <taxon>Lysobacterales</taxon>
        <taxon>Lysobacteraceae</taxon>
        <taxon>Luteimonas</taxon>
    </lineage>
</organism>
<feature type="transmembrane region" description="Helical" evidence="2">
    <location>
        <begin position="38"/>
        <end position="61"/>
    </location>
</feature>
<name>A0ABP7M5S9_9GAMM</name>
<keyword evidence="2" id="KW-1133">Transmembrane helix</keyword>
<feature type="transmembrane region" description="Helical" evidence="2">
    <location>
        <begin position="127"/>
        <end position="146"/>
    </location>
</feature>
<accession>A0ABP7M5S9</accession>
<keyword evidence="2" id="KW-0812">Transmembrane</keyword>
<feature type="transmembrane region" description="Helical" evidence="2">
    <location>
        <begin position="192"/>
        <end position="213"/>
    </location>
</feature>
<evidence type="ECO:0008006" key="5">
    <source>
        <dbReference type="Google" id="ProtNLM"/>
    </source>
</evidence>
<keyword evidence="2" id="KW-0472">Membrane</keyword>